<dbReference type="InterPro" id="IPR007686">
    <property type="entry name" value="YutG/PgpA"/>
</dbReference>
<dbReference type="CDD" id="cd06971">
    <property type="entry name" value="PgpA"/>
    <property type="match status" value="1"/>
</dbReference>
<dbReference type="PANTHER" id="PTHR11138">
    <property type="entry name" value="METHIONYL-TRNA FORMYLTRANSFERASE"/>
    <property type="match status" value="1"/>
</dbReference>
<dbReference type="SUPFAM" id="SSF53328">
    <property type="entry name" value="Formyltransferase"/>
    <property type="match status" value="1"/>
</dbReference>
<keyword evidence="5" id="KW-0648">Protein biosynthesis</keyword>
<dbReference type="EMBL" id="OB665443">
    <property type="protein sequence ID" value="CAD7232984.1"/>
    <property type="molecule type" value="Genomic_DNA"/>
</dbReference>
<evidence type="ECO:0000256" key="1">
    <source>
        <dbReference type="ARBA" id="ARBA00010699"/>
    </source>
</evidence>
<dbReference type="InterPro" id="IPR036477">
    <property type="entry name" value="Formyl_transf_N_sf"/>
</dbReference>
<evidence type="ECO:0000259" key="7">
    <source>
        <dbReference type="Pfam" id="PF02911"/>
    </source>
</evidence>
<proteinExistence type="inferred from homology"/>
<evidence type="ECO:0000256" key="3">
    <source>
        <dbReference type="ARBA" id="ARBA00014185"/>
    </source>
</evidence>
<dbReference type="HAMAP" id="MF_00182">
    <property type="entry name" value="Formyl_trans"/>
    <property type="match status" value="1"/>
</dbReference>
<dbReference type="GO" id="GO:0004479">
    <property type="term" value="F:methionyl-tRNA formyltransferase activity"/>
    <property type="evidence" value="ECO:0007669"/>
    <property type="project" value="UniProtKB-EC"/>
</dbReference>
<dbReference type="PANTHER" id="PTHR11138:SF5">
    <property type="entry name" value="METHIONYL-TRNA FORMYLTRANSFERASE, MITOCHONDRIAL"/>
    <property type="match status" value="1"/>
</dbReference>
<protein>
    <recommendedName>
        <fullName evidence="3">Methionyl-tRNA formyltransferase, mitochondrial</fullName>
        <ecNumber evidence="2">2.1.2.9</ecNumber>
    </recommendedName>
</protein>
<dbReference type="Pfam" id="PF02911">
    <property type="entry name" value="Formyl_trans_C"/>
    <property type="match status" value="1"/>
</dbReference>
<evidence type="ECO:0000256" key="2">
    <source>
        <dbReference type="ARBA" id="ARBA00012261"/>
    </source>
</evidence>
<evidence type="ECO:0000256" key="4">
    <source>
        <dbReference type="ARBA" id="ARBA00022679"/>
    </source>
</evidence>
<dbReference type="InterPro" id="IPR001555">
    <property type="entry name" value="GART_AS"/>
</dbReference>
<dbReference type="OrthoDB" id="10268103at2759"/>
<keyword evidence="4" id="KW-0808">Transferase</keyword>
<dbReference type="Pfam" id="PF00551">
    <property type="entry name" value="Formyl_trans_N"/>
    <property type="match status" value="1"/>
</dbReference>
<gene>
    <name evidence="9" type="ORF">CTOB1V02_LOCUS10809</name>
</gene>
<accession>A0A7R8ZV97</accession>
<dbReference type="InterPro" id="IPR041711">
    <property type="entry name" value="Met-tRNA-FMT_N"/>
</dbReference>
<dbReference type="GO" id="GO:0006629">
    <property type="term" value="P:lipid metabolic process"/>
    <property type="evidence" value="ECO:0007669"/>
    <property type="project" value="InterPro"/>
</dbReference>
<dbReference type="CDD" id="cd08704">
    <property type="entry name" value="Met_tRNA_FMT_C"/>
    <property type="match status" value="1"/>
</dbReference>
<dbReference type="AlphaFoldDB" id="A0A7R8ZV97"/>
<dbReference type="InterPro" id="IPR005793">
    <property type="entry name" value="Formyl_trans_C"/>
</dbReference>
<dbReference type="CDD" id="cd08646">
    <property type="entry name" value="FMT_core_Met-tRNA-FMT_N"/>
    <property type="match status" value="1"/>
</dbReference>
<reference evidence="9" key="1">
    <citation type="submission" date="2020-11" db="EMBL/GenBank/DDBJ databases">
        <authorList>
            <person name="Tran Van P."/>
        </authorList>
    </citation>
    <scope>NUCLEOTIDE SEQUENCE</scope>
</reference>
<evidence type="ECO:0000256" key="5">
    <source>
        <dbReference type="ARBA" id="ARBA00022917"/>
    </source>
</evidence>
<dbReference type="EC" id="2.1.2.9" evidence="2"/>
<organism evidence="9">
    <name type="scientific">Cyprideis torosa</name>
    <dbReference type="NCBI Taxonomy" id="163714"/>
    <lineage>
        <taxon>Eukaryota</taxon>
        <taxon>Metazoa</taxon>
        <taxon>Ecdysozoa</taxon>
        <taxon>Arthropoda</taxon>
        <taxon>Crustacea</taxon>
        <taxon>Oligostraca</taxon>
        <taxon>Ostracoda</taxon>
        <taxon>Podocopa</taxon>
        <taxon>Podocopida</taxon>
        <taxon>Cytherocopina</taxon>
        <taxon>Cytheroidea</taxon>
        <taxon>Cytherideidae</taxon>
        <taxon>Cyprideis</taxon>
    </lineage>
</organism>
<evidence type="ECO:0000259" key="6">
    <source>
        <dbReference type="Pfam" id="PF00551"/>
    </source>
</evidence>
<name>A0A7R8ZV97_9CRUS</name>
<feature type="domain" description="Formyl transferase N-terminal" evidence="6">
    <location>
        <begin position="17"/>
        <end position="172"/>
    </location>
</feature>
<dbReference type="InterPro" id="IPR002376">
    <property type="entry name" value="Formyl_transf_N"/>
</dbReference>
<dbReference type="Gene3D" id="3.40.50.12230">
    <property type="match status" value="1"/>
</dbReference>
<dbReference type="InterPro" id="IPR011034">
    <property type="entry name" value="Formyl_transferase-like_C_sf"/>
</dbReference>
<dbReference type="InterPro" id="IPR044135">
    <property type="entry name" value="Met-tRNA-FMT_C"/>
</dbReference>
<dbReference type="NCBIfam" id="TIGR00460">
    <property type="entry name" value="fmt"/>
    <property type="match status" value="1"/>
</dbReference>
<dbReference type="Pfam" id="PF04608">
    <property type="entry name" value="PgpA"/>
    <property type="match status" value="1"/>
</dbReference>
<evidence type="ECO:0000259" key="8">
    <source>
        <dbReference type="Pfam" id="PF04608"/>
    </source>
</evidence>
<dbReference type="GO" id="GO:0005829">
    <property type="term" value="C:cytosol"/>
    <property type="evidence" value="ECO:0007669"/>
    <property type="project" value="TreeGrafter"/>
</dbReference>
<feature type="domain" description="Formyl transferase C-terminal" evidence="7">
    <location>
        <begin position="199"/>
        <end position="275"/>
    </location>
</feature>
<comment type="similarity">
    <text evidence="1">Belongs to the Fmt family.</text>
</comment>
<evidence type="ECO:0000313" key="9">
    <source>
        <dbReference type="EMBL" id="CAD7232984.1"/>
    </source>
</evidence>
<feature type="domain" description="YutG/PgpA" evidence="8">
    <location>
        <begin position="300"/>
        <end position="436"/>
    </location>
</feature>
<sequence length="445" mass="48524">MGTPDFALPPLQALLASDNEVLAVVTQPDRAKGRGKKLSPPAVKELALQYGIPVLQPTKIKSLDFHKELAALRPDLIVVVAYGRILPTAILDLPPLGCLNVHGSLLPRHRGAAPIQWAILQGDRETGVTIMQMAKGMDTGDILLQAKESISEEDTTGTLFTRLANLGAQTLLIALDRLRGNSLHPVKQDELLATAAPPLHKDMGEVDWSLSSQEIHCLIRGLDPWPSAYTFCHGTRYRLFRPEIVQRKSNAVPGTILLADPENGLVVATGDMALRKGGDNRKKCSQPSRSEAMNHILYAIATGLYVGRLPKAPGTWGSLAAFIPWLALKDLPLALYMAAVLFLLCLGFLVAGSMEKYLQARDPSLIVIDEIVGMLIALTLVPNHPLALLLAFAFFRLFDITKPWPIRFFDRHVHGGLGIMLDDVVAGIFALVLLQLTWQIASLIT</sequence>
<dbReference type="SUPFAM" id="SSF50486">
    <property type="entry name" value="FMT C-terminal domain-like"/>
    <property type="match status" value="1"/>
</dbReference>
<dbReference type="SUPFAM" id="SSF101307">
    <property type="entry name" value="YutG-like"/>
    <property type="match status" value="1"/>
</dbReference>
<dbReference type="InterPro" id="IPR005794">
    <property type="entry name" value="Fmt"/>
</dbReference>
<dbReference type="GO" id="GO:0008962">
    <property type="term" value="F:phosphatidylglycerophosphatase activity"/>
    <property type="evidence" value="ECO:0007669"/>
    <property type="project" value="InterPro"/>
</dbReference>
<dbReference type="PROSITE" id="PS00373">
    <property type="entry name" value="GART"/>
    <property type="match status" value="1"/>
</dbReference>
<dbReference type="InterPro" id="IPR036681">
    <property type="entry name" value="PgpA-like_sf"/>
</dbReference>